<dbReference type="PANTHER" id="PTHR31435:SF10">
    <property type="entry name" value="BSR4717 PROTEIN"/>
    <property type="match status" value="1"/>
</dbReference>
<evidence type="ECO:0000259" key="1">
    <source>
        <dbReference type="PROSITE" id="PS51729"/>
    </source>
</evidence>
<dbReference type="Pfam" id="PF14542">
    <property type="entry name" value="Acetyltransf_CG"/>
    <property type="match status" value="1"/>
</dbReference>
<gene>
    <name evidence="2" type="ORF">PCC79_00165</name>
</gene>
<dbReference type="SUPFAM" id="SSF55729">
    <property type="entry name" value="Acyl-CoA N-acyltransferases (Nat)"/>
    <property type="match status" value="1"/>
</dbReference>
<dbReference type="InterPro" id="IPR031165">
    <property type="entry name" value="GNAT_YJDJ"/>
</dbReference>
<reference evidence="2 3" key="1">
    <citation type="journal article" date="2023" name="Environ Microbiome">
        <title>A coral-associated actinobacterium mitigates coral bleaching under heat stress.</title>
        <authorList>
            <person name="Li J."/>
            <person name="Zou Y."/>
            <person name="Li Q."/>
            <person name="Zhang J."/>
            <person name="Bourne D.G."/>
            <person name="Lyu Y."/>
            <person name="Liu C."/>
            <person name="Zhang S."/>
        </authorList>
    </citation>
    <scope>NUCLEOTIDE SEQUENCE [LARGE SCALE GENOMIC DNA]</scope>
    <source>
        <strain evidence="2 3">SCSIO 13291</strain>
    </source>
</reference>
<sequence length="119" mass="13195">MPEIVKNTEAKRFEYRTDGQVVGYVDYTVDAGVVILPHTFVEPAHRGGSIASDVVRYALDDIRAEGYRVDPACPYVATWIERHPDYADLAVTREGQDTDQVVDDAARVTGVDLDADPRV</sequence>
<proteinExistence type="predicted"/>
<dbReference type="PANTHER" id="PTHR31435">
    <property type="entry name" value="PROTEIN NATD1"/>
    <property type="match status" value="1"/>
</dbReference>
<dbReference type="EMBL" id="CP115965">
    <property type="protein sequence ID" value="WZW98656.1"/>
    <property type="molecule type" value="Genomic_DNA"/>
</dbReference>
<dbReference type="RefSeq" id="WP_342372648.1">
    <property type="nucleotide sequence ID" value="NZ_CP115965.1"/>
</dbReference>
<name>A0ABZ3C7Z6_9ACTN</name>
<protein>
    <submittedName>
        <fullName evidence="2">GNAT family N-acetyltransferase</fullName>
    </submittedName>
</protein>
<feature type="domain" description="N-acetyltransferase" evidence="1">
    <location>
        <begin position="5"/>
        <end position="91"/>
    </location>
</feature>
<accession>A0ABZ3C7Z6</accession>
<dbReference type="Gene3D" id="3.40.630.30">
    <property type="match status" value="1"/>
</dbReference>
<evidence type="ECO:0000313" key="3">
    <source>
        <dbReference type="Proteomes" id="UP001434337"/>
    </source>
</evidence>
<dbReference type="Proteomes" id="UP001434337">
    <property type="component" value="Chromosome"/>
</dbReference>
<dbReference type="PROSITE" id="PS51729">
    <property type="entry name" value="GNAT_YJDJ"/>
    <property type="match status" value="1"/>
</dbReference>
<organism evidence="2 3">
    <name type="scientific">Propioniciclava soli</name>
    <dbReference type="NCBI Taxonomy" id="2775081"/>
    <lineage>
        <taxon>Bacteria</taxon>
        <taxon>Bacillati</taxon>
        <taxon>Actinomycetota</taxon>
        <taxon>Actinomycetes</taxon>
        <taxon>Propionibacteriales</taxon>
        <taxon>Propionibacteriaceae</taxon>
        <taxon>Propioniciclava</taxon>
    </lineage>
</organism>
<dbReference type="InterPro" id="IPR016181">
    <property type="entry name" value="Acyl_CoA_acyltransferase"/>
</dbReference>
<dbReference type="InterPro" id="IPR045057">
    <property type="entry name" value="Gcn5-rel_NAT"/>
</dbReference>
<keyword evidence="3" id="KW-1185">Reference proteome</keyword>
<dbReference type="CDD" id="cd04301">
    <property type="entry name" value="NAT_SF"/>
    <property type="match status" value="1"/>
</dbReference>
<evidence type="ECO:0000313" key="2">
    <source>
        <dbReference type="EMBL" id="WZW98656.1"/>
    </source>
</evidence>